<dbReference type="EC" id="4.2.1.104" evidence="16"/>
<dbReference type="InterPro" id="IPR043580">
    <property type="entry name" value="CUTINASE_1"/>
</dbReference>
<dbReference type="InterPro" id="IPR000675">
    <property type="entry name" value="Cutinase/axe"/>
</dbReference>
<evidence type="ECO:0000256" key="5">
    <source>
        <dbReference type="ARBA" id="ARBA00022525"/>
    </source>
</evidence>
<dbReference type="GO" id="GO:0016491">
    <property type="term" value="F:oxidoreductase activity"/>
    <property type="evidence" value="ECO:0007669"/>
    <property type="project" value="UniProtKB-KW"/>
</dbReference>
<keyword evidence="22" id="KW-1185">Reference proteome</keyword>
<protein>
    <recommendedName>
        <fullName evidence="16">Cyanate hydratase</fullName>
        <shortName evidence="16">Cyanase</shortName>
        <ecNumber evidence="16">4.2.1.104</ecNumber>
    </recommendedName>
    <alternativeName>
        <fullName evidence="16">Cyanate hydrolase</fullName>
    </alternativeName>
    <alternativeName>
        <fullName evidence="16">Cyanate lyase</fullName>
    </alternativeName>
</protein>
<sequence>MSKQPIATIQEELIPRLPPSSSTLFEAKKKKCLSFEAIAKELGRQEVAIAALFYGQAMASPEDIQKLSEILDIPTKTLESQLSGFPDRGRSLEMPPKDPLIYRLYEIVQNYGYAYKAVLNEKFGDGIMSGISFSTKVEKETDEKGDWAKITLRGKCVPSPTILEQIRTSKLRPLGTVLSGIDKQVRSGKLYVSLLGLSEDEHDLTFHGGVDKAIHQYCSSHYSFWQDLFPSTEICTRFVPGGFGENFVADGWNETNVCIGDLVRVGHPGSDLTGGLNGCLLEVSLPRQPCFKLNQRFGIKNFAPRTHQEAKTGWYYRVKEEGWIQEGMELRIIQRSYPGWSIAQLHQYVHRDKTNIGVMKELVAIEAMGDECKDVFVERLHRIKAESTRLQEKWVELRVKTKSLETPRIARVELERTQNSEPPEAISPGSHAYIKLPNGLKRAYSIVSGNTHSFILGVARDDSSRGGSSYIHDKLQAGDTIQLGSIGAGMSRDQMASHHILFAGGIGITAFLSIIQCLRTINQTFHLHYAVRESSEVAFKDLLSEFGSDITIYDKSKGQRLDMSNVLKHRIWNSHVYVCGPQRMIDSAVESATAVGMTIDEIHYEVFQANVSGDPFSVDVISQSRTETLQVGAEQSLLDVIKDAGFEIGTSCGPKKMLAPTIFATQCLLALALAAPAVKVEERQSSCHSVHIFLARGTSEPYPGRQSAVVSAICNGISNCGYEDINYPASTSPSYCSSVEAGVSGGTSQITAYANRCPNAKLVLSGYSQGAQLIGDILGGGGGNTGLGCSSRTNTGLNPSTSPGNKSELTGSDDLNLAG</sequence>
<evidence type="ECO:0000256" key="14">
    <source>
        <dbReference type="ARBA" id="ARBA00023157"/>
    </source>
</evidence>
<dbReference type="PROSITE" id="PS51340">
    <property type="entry name" value="MOSC"/>
    <property type="match status" value="1"/>
</dbReference>
<dbReference type="Pfam" id="PF03473">
    <property type="entry name" value="MOSC"/>
    <property type="match status" value="1"/>
</dbReference>
<evidence type="ECO:0000256" key="10">
    <source>
        <dbReference type="ARBA" id="ARBA00022801"/>
    </source>
</evidence>
<dbReference type="Proteomes" id="UP001056012">
    <property type="component" value="Chromosome 7"/>
</dbReference>
<comment type="function">
    <text evidence="1 16">Catalyzes the reaction of cyanate with bicarbonate to produce ammonia and carbon dioxide.</text>
</comment>
<proteinExistence type="inferred from homology"/>
<dbReference type="InterPro" id="IPR005302">
    <property type="entry name" value="MoCF_Sase_C"/>
</dbReference>
<dbReference type="EMBL" id="CP089280">
    <property type="protein sequence ID" value="USP82126.1"/>
    <property type="molecule type" value="Genomic_DNA"/>
</dbReference>
<evidence type="ECO:0000256" key="4">
    <source>
        <dbReference type="ARBA" id="ARBA00022487"/>
    </source>
</evidence>
<dbReference type="CDD" id="cd00559">
    <property type="entry name" value="Cyanase_C"/>
    <property type="match status" value="1"/>
</dbReference>
<evidence type="ECO:0000256" key="7">
    <source>
        <dbReference type="ARBA" id="ARBA00022714"/>
    </source>
</evidence>
<dbReference type="SMART" id="SM01116">
    <property type="entry name" value="Cyanate_lyase"/>
    <property type="match status" value="1"/>
</dbReference>
<keyword evidence="6" id="KW-0285">Flavoprotein</keyword>
<feature type="region of interest" description="Disordered" evidence="18">
    <location>
        <begin position="790"/>
        <end position="819"/>
    </location>
</feature>
<dbReference type="PROSITE" id="PS00155">
    <property type="entry name" value="CUTINASE_1"/>
    <property type="match status" value="1"/>
</dbReference>
<dbReference type="GO" id="GO:0005576">
    <property type="term" value="C:extracellular region"/>
    <property type="evidence" value="ECO:0007669"/>
    <property type="project" value="UniProtKB-SubCell"/>
</dbReference>
<dbReference type="GO" id="GO:0030151">
    <property type="term" value="F:molybdenum ion binding"/>
    <property type="evidence" value="ECO:0007669"/>
    <property type="project" value="InterPro"/>
</dbReference>
<dbReference type="Gene3D" id="2.40.30.10">
    <property type="entry name" value="Translation factors"/>
    <property type="match status" value="1"/>
</dbReference>
<evidence type="ECO:0000256" key="11">
    <source>
        <dbReference type="ARBA" id="ARBA00023002"/>
    </source>
</evidence>
<keyword evidence="9" id="KW-0732">Signal</keyword>
<evidence type="ECO:0000256" key="9">
    <source>
        <dbReference type="ARBA" id="ARBA00022729"/>
    </source>
</evidence>
<comment type="subcellular location">
    <subcellularLocation>
        <location evidence="2 17">Secreted</location>
    </subcellularLocation>
</comment>
<dbReference type="GO" id="GO:0050525">
    <property type="term" value="F:cutinase activity"/>
    <property type="evidence" value="ECO:0007669"/>
    <property type="project" value="UniProtKB-UniRule"/>
</dbReference>
<dbReference type="CDD" id="cd06185">
    <property type="entry name" value="PDR_like"/>
    <property type="match status" value="1"/>
</dbReference>
<dbReference type="PANTHER" id="PTHR30212:SF2">
    <property type="entry name" value="PROTEIN YIIM"/>
    <property type="match status" value="1"/>
</dbReference>
<dbReference type="SUPFAM" id="SSF53474">
    <property type="entry name" value="alpha/beta-Hydrolases"/>
    <property type="match status" value="1"/>
</dbReference>
<evidence type="ECO:0000313" key="21">
    <source>
        <dbReference type="EMBL" id="USP82126.1"/>
    </source>
</evidence>
<dbReference type="AlphaFoldDB" id="A0A9Q8ZHF5"/>
<dbReference type="GO" id="GO:0008824">
    <property type="term" value="F:cyanate hydratase activity"/>
    <property type="evidence" value="ECO:0007669"/>
    <property type="project" value="UniProtKB-UniRule"/>
</dbReference>
<evidence type="ECO:0000256" key="16">
    <source>
        <dbReference type="HAMAP-Rule" id="MF_03139"/>
    </source>
</evidence>
<reference evidence="21" key="1">
    <citation type="submission" date="2021-12" db="EMBL/GenBank/DDBJ databases">
        <title>Curvularia clavata genome.</title>
        <authorList>
            <person name="Cao Y."/>
        </authorList>
    </citation>
    <scope>NUCLEOTIDE SEQUENCE</scope>
    <source>
        <strain evidence="21">Yc1106</strain>
    </source>
</reference>
<keyword evidence="12" id="KW-0408">Iron</keyword>
<comment type="similarity">
    <text evidence="3 17">Belongs to the cutinase family.</text>
</comment>
<dbReference type="HAMAP" id="MF_00535">
    <property type="entry name" value="Cyanate_hydrat"/>
    <property type="match status" value="1"/>
</dbReference>
<dbReference type="PANTHER" id="PTHR30212">
    <property type="entry name" value="PROTEIN YIIM"/>
    <property type="match status" value="1"/>
</dbReference>
<dbReference type="SUPFAM" id="SSF52343">
    <property type="entry name" value="Ferredoxin reductase-like, C-terminal NADP-linked domain"/>
    <property type="match status" value="1"/>
</dbReference>
<organism evidence="21 22">
    <name type="scientific">Curvularia clavata</name>
    <dbReference type="NCBI Taxonomy" id="95742"/>
    <lineage>
        <taxon>Eukaryota</taxon>
        <taxon>Fungi</taxon>
        <taxon>Dikarya</taxon>
        <taxon>Ascomycota</taxon>
        <taxon>Pezizomycotina</taxon>
        <taxon>Dothideomycetes</taxon>
        <taxon>Pleosporomycetidae</taxon>
        <taxon>Pleosporales</taxon>
        <taxon>Pleosporineae</taxon>
        <taxon>Pleosporaceae</taxon>
        <taxon>Curvularia</taxon>
    </lineage>
</organism>
<feature type="domain" description="MOSC" evidence="19">
    <location>
        <begin position="184"/>
        <end position="333"/>
    </location>
</feature>
<evidence type="ECO:0000256" key="15">
    <source>
        <dbReference type="ARBA" id="ARBA00023239"/>
    </source>
</evidence>
<keyword evidence="5 17" id="KW-0964">Secreted</keyword>
<gene>
    <name evidence="16" type="primary">cyn1</name>
    <name evidence="21" type="ORF">yc1106_09400</name>
</gene>
<dbReference type="Pfam" id="PF22290">
    <property type="entry name" value="DmmA-like_N"/>
    <property type="match status" value="1"/>
</dbReference>
<dbReference type="InterPro" id="IPR010982">
    <property type="entry name" value="Lambda_DNA-bd_dom_sf"/>
</dbReference>
<dbReference type="PROSITE" id="PS51384">
    <property type="entry name" value="FAD_FR"/>
    <property type="match status" value="1"/>
</dbReference>
<dbReference type="SUPFAM" id="SSF47413">
    <property type="entry name" value="lambda repressor-like DNA-binding domains"/>
    <property type="match status" value="1"/>
</dbReference>
<dbReference type="InterPro" id="IPR017927">
    <property type="entry name" value="FAD-bd_FR_type"/>
</dbReference>
<keyword evidence="11" id="KW-0560">Oxidoreductase</keyword>
<dbReference type="Pfam" id="PF01083">
    <property type="entry name" value="Cutinase"/>
    <property type="match status" value="1"/>
</dbReference>
<dbReference type="Gene3D" id="2.40.33.20">
    <property type="entry name" value="PK beta-barrel domain-like"/>
    <property type="match status" value="1"/>
</dbReference>
<dbReference type="InterPro" id="IPR011037">
    <property type="entry name" value="Pyrv_Knase-like_insert_dom_sf"/>
</dbReference>
<dbReference type="InterPro" id="IPR039261">
    <property type="entry name" value="FNR_nucleotide-bd"/>
</dbReference>
<feature type="active site" evidence="16">
    <location>
        <position position="103"/>
    </location>
</feature>
<evidence type="ECO:0000259" key="20">
    <source>
        <dbReference type="PROSITE" id="PS51384"/>
    </source>
</evidence>
<feature type="active site" evidence="16">
    <location>
        <position position="129"/>
    </location>
</feature>
<keyword evidence="7" id="KW-0001">2Fe-2S</keyword>
<dbReference type="InterPro" id="IPR036581">
    <property type="entry name" value="Cyanate_lyase_C_sf"/>
</dbReference>
<dbReference type="SUPFAM" id="SSF55234">
    <property type="entry name" value="Cyanase C-terminal domain"/>
    <property type="match status" value="1"/>
</dbReference>
<evidence type="ECO:0000256" key="3">
    <source>
        <dbReference type="ARBA" id="ARBA00007534"/>
    </source>
</evidence>
<comment type="function">
    <text evidence="17">Catalyzes the hydrolysis of complex carboxylic polyesters found in the cell wall of plants. Degrades cutin, a macromolecule that forms the structure of the plant cuticle.</text>
</comment>
<dbReference type="VEuPathDB" id="FungiDB:yc1106_09400"/>
<dbReference type="Gene3D" id="3.30.1160.10">
    <property type="entry name" value="Cyanate lyase, C-terminal domain"/>
    <property type="match status" value="1"/>
</dbReference>
<dbReference type="Pfam" id="PF02560">
    <property type="entry name" value="Cyanate_lyase"/>
    <property type="match status" value="1"/>
</dbReference>
<feature type="active site" evidence="16">
    <location>
        <position position="106"/>
    </location>
</feature>
<dbReference type="Gene3D" id="1.10.260.40">
    <property type="entry name" value="lambda repressor-like DNA-binding domains"/>
    <property type="match status" value="1"/>
</dbReference>
<feature type="compositionally biased region" description="Polar residues" evidence="18">
    <location>
        <begin position="790"/>
        <end position="810"/>
    </location>
</feature>
<name>A0A9Q8ZHF5_CURCL</name>
<dbReference type="InterPro" id="IPR008076">
    <property type="entry name" value="Cyanase"/>
</dbReference>
<evidence type="ECO:0000256" key="8">
    <source>
        <dbReference type="ARBA" id="ARBA00022723"/>
    </source>
</evidence>
<dbReference type="SUPFAM" id="SSF63380">
    <property type="entry name" value="Riboflavin synthase domain-like"/>
    <property type="match status" value="1"/>
</dbReference>
<keyword evidence="15 16" id="KW-0456">Lyase</keyword>
<dbReference type="InterPro" id="IPR054582">
    <property type="entry name" value="DmmA-like_N"/>
</dbReference>
<dbReference type="GO" id="GO:0003677">
    <property type="term" value="F:DNA binding"/>
    <property type="evidence" value="ECO:0007669"/>
    <property type="project" value="InterPro"/>
</dbReference>
<evidence type="ECO:0000256" key="1">
    <source>
        <dbReference type="ARBA" id="ARBA00003561"/>
    </source>
</evidence>
<dbReference type="PRINTS" id="PR00409">
    <property type="entry name" value="PHDIOXRDTASE"/>
</dbReference>
<comment type="similarity">
    <text evidence="16">Belongs to the cyanase family.</text>
</comment>
<keyword evidence="4 17" id="KW-0719">Serine esterase</keyword>
<dbReference type="NCBIfam" id="TIGR00673">
    <property type="entry name" value="cynS"/>
    <property type="match status" value="1"/>
</dbReference>
<dbReference type="GO" id="GO:0030170">
    <property type="term" value="F:pyridoxal phosphate binding"/>
    <property type="evidence" value="ECO:0007669"/>
    <property type="project" value="InterPro"/>
</dbReference>
<evidence type="ECO:0000256" key="13">
    <source>
        <dbReference type="ARBA" id="ARBA00023014"/>
    </source>
</evidence>
<dbReference type="SMART" id="SM01110">
    <property type="entry name" value="Cutinase"/>
    <property type="match status" value="1"/>
</dbReference>
<comment type="catalytic activity">
    <reaction evidence="16">
        <text>cyanate + hydrogencarbonate + 3 H(+) = NH4(+) + 2 CO2</text>
        <dbReference type="Rhea" id="RHEA:11120"/>
        <dbReference type="ChEBI" id="CHEBI:15378"/>
        <dbReference type="ChEBI" id="CHEBI:16526"/>
        <dbReference type="ChEBI" id="CHEBI:17544"/>
        <dbReference type="ChEBI" id="CHEBI:28938"/>
        <dbReference type="ChEBI" id="CHEBI:29195"/>
        <dbReference type="EC" id="4.2.1.104"/>
    </reaction>
</comment>
<keyword evidence="8" id="KW-0479">Metal-binding</keyword>
<dbReference type="InterPro" id="IPR003712">
    <property type="entry name" value="Cyanate_lyase_C"/>
</dbReference>
<dbReference type="Gene3D" id="3.40.50.80">
    <property type="entry name" value="Nucleotide-binding domain of ferredoxin-NADP reductase (FNR) module"/>
    <property type="match status" value="1"/>
</dbReference>
<comment type="catalytic activity">
    <reaction evidence="17">
        <text>cutin + H2O = cutin monomers.</text>
        <dbReference type="EC" id="3.1.1.74"/>
    </reaction>
</comment>
<keyword evidence="13" id="KW-0411">Iron-sulfur</keyword>
<accession>A0A9Q8ZHF5</accession>
<dbReference type="OrthoDB" id="5390at2759"/>
<dbReference type="InterPro" id="IPR017938">
    <property type="entry name" value="Riboflavin_synthase-like_b-brl"/>
</dbReference>
<evidence type="ECO:0000256" key="2">
    <source>
        <dbReference type="ARBA" id="ARBA00004613"/>
    </source>
</evidence>
<feature type="domain" description="FAD-binding FR-type" evidence="20">
    <location>
        <begin position="392"/>
        <end position="494"/>
    </location>
</feature>
<dbReference type="InterPro" id="IPR029058">
    <property type="entry name" value="AB_hydrolase_fold"/>
</dbReference>
<keyword evidence="10 17" id="KW-0378">Hydrolase</keyword>
<dbReference type="Gene3D" id="3.40.50.1820">
    <property type="entry name" value="alpha/beta hydrolase"/>
    <property type="match status" value="1"/>
</dbReference>
<evidence type="ECO:0000256" key="18">
    <source>
        <dbReference type="SAM" id="MobiDB-lite"/>
    </source>
</evidence>
<evidence type="ECO:0000256" key="6">
    <source>
        <dbReference type="ARBA" id="ARBA00022630"/>
    </source>
</evidence>
<dbReference type="GO" id="GO:0051537">
    <property type="term" value="F:2 iron, 2 sulfur cluster binding"/>
    <property type="evidence" value="ECO:0007669"/>
    <property type="project" value="UniProtKB-KW"/>
</dbReference>
<dbReference type="InterPro" id="IPR052353">
    <property type="entry name" value="Benzoxazolinone_Detox_Enz"/>
</dbReference>
<evidence type="ECO:0000259" key="19">
    <source>
        <dbReference type="PROSITE" id="PS51340"/>
    </source>
</evidence>
<evidence type="ECO:0000256" key="17">
    <source>
        <dbReference type="RuleBase" id="RU361263"/>
    </source>
</evidence>
<evidence type="ECO:0000313" key="22">
    <source>
        <dbReference type="Proteomes" id="UP001056012"/>
    </source>
</evidence>
<dbReference type="SUPFAM" id="SSF50800">
    <property type="entry name" value="PK beta-barrel domain-like"/>
    <property type="match status" value="1"/>
</dbReference>
<keyword evidence="14" id="KW-1015">Disulfide bond</keyword>
<evidence type="ECO:0000256" key="12">
    <source>
        <dbReference type="ARBA" id="ARBA00023004"/>
    </source>
</evidence>